<reference evidence="1" key="1">
    <citation type="journal article" date="2021" name="Proc. Natl. Acad. Sci. U.S.A.">
        <title>A Catalog of Tens of Thousands of Viruses from Human Metagenomes Reveals Hidden Associations with Chronic Diseases.</title>
        <authorList>
            <person name="Tisza M.J."/>
            <person name="Buck C.B."/>
        </authorList>
    </citation>
    <scope>NUCLEOTIDE SEQUENCE</scope>
    <source>
        <strain evidence="1">CtiV651</strain>
    </source>
</reference>
<proteinExistence type="predicted"/>
<name>A0A8S5S5H8_9CAUD</name>
<evidence type="ECO:0000313" key="1">
    <source>
        <dbReference type="EMBL" id="DAF45954.1"/>
    </source>
</evidence>
<protein>
    <submittedName>
        <fullName evidence="1">Uncharacterized protein</fullName>
    </submittedName>
</protein>
<sequence length="108" mass="12799">MLRAIKLLRVYFINKDMDVYSALCNVKMSDILINKKKYVKKKITGEVDLICQNKEKTVCVDFHDGFIYKVLQHNKEEMIEVENFRELIGLDNNTMCTLDMVIDYLRSR</sequence>
<dbReference type="EMBL" id="BK032528">
    <property type="protein sequence ID" value="DAF45954.1"/>
    <property type="molecule type" value="Genomic_DNA"/>
</dbReference>
<accession>A0A8S5S5H8</accession>
<organism evidence="1">
    <name type="scientific">Siphoviridae sp. ctiV651</name>
    <dbReference type="NCBI Taxonomy" id="2827917"/>
    <lineage>
        <taxon>Viruses</taxon>
        <taxon>Duplodnaviria</taxon>
        <taxon>Heunggongvirae</taxon>
        <taxon>Uroviricota</taxon>
        <taxon>Caudoviricetes</taxon>
    </lineage>
</organism>